<dbReference type="AlphaFoldDB" id="A0AAV6FIB1"/>
<keyword evidence="1" id="KW-1133">Transmembrane helix</keyword>
<comment type="caution">
    <text evidence="3">The sequence shown here is derived from an EMBL/GenBank/DDBJ whole genome shotgun (WGS) entry which is preliminary data.</text>
</comment>
<evidence type="ECO:0000256" key="1">
    <source>
        <dbReference type="SAM" id="Phobius"/>
    </source>
</evidence>
<accession>A0AAV6FIB1</accession>
<evidence type="ECO:0000259" key="2">
    <source>
        <dbReference type="Pfam" id="PF07686"/>
    </source>
</evidence>
<protein>
    <recommendedName>
        <fullName evidence="2">Immunoglobulin V-set domain-containing protein</fullName>
    </recommendedName>
</protein>
<dbReference type="SUPFAM" id="SSF48726">
    <property type="entry name" value="Immunoglobulin"/>
    <property type="match status" value="1"/>
</dbReference>
<dbReference type="EMBL" id="JADWDJ010000024">
    <property type="protein sequence ID" value="KAG5261426.1"/>
    <property type="molecule type" value="Genomic_DNA"/>
</dbReference>
<feature type="domain" description="Immunoglobulin V-set" evidence="2">
    <location>
        <begin position="2"/>
        <end position="76"/>
    </location>
</feature>
<reference evidence="3" key="1">
    <citation type="submission" date="2020-10" db="EMBL/GenBank/DDBJ databases">
        <title>Chromosome-scale genome assembly of the Allis shad, Alosa alosa.</title>
        <authorList>
            <person name="Margot Z."/>
            <person name="Christophe K."/>
            <person name="Cabau C."/>
            <person name="Louis A."/>
            <person name="Berthelot C."/>
            <person name="Parey E."/>
            <person name="Roest Crollius H."/>
            <person name="Montfort J."/>
            <person name="Robinson-Rechavi M."/>
            <person name="Bucao C."/>
            <person name="Bouchez O."/>
            <person name="Gislard M."/>
            <person name="Lluch J."/>
            <person name="Milhes M."/>
            <person name="Lampietro C."/>
            <person name="Lopez Roques C."/>
            <person name="Donnadieu C."/>
            <person name="Braasch I."/>
            <person name="Desvignes T."/>
            <person name="Postlethwait J."/>
            <person name="Bobe J."/>
            <person name="Guiguen Y."/>
        </authorList>
    </citation>
    <scope>NUCLEOTIDE SEQUENCE</scope>
    <source>
        <strain evidence="3">M-15738</strain>
        <tissue evidence="3">Blood</tissue>
    </source>
</reference>
<proteinExistence type="predicted"/>
<evidence type="ECO:0000313" key="3">
    <source>
        <dbReference type="EMBL" id="KAG5261426.1"/>
    </source>
</evidence>
<dbReference type="Proteomes" id="UP000823561">
    <property type="component" value="Chromosome 24"/>
</dbReference>
<organism evidence="3 4">
    <name type="scientific">Alosa alosa</name>
    <name type="common">allis shad</name>
    <dbReference type="NCBI Taxonomy" id="278164"/>
    <lineage>
        <taxon>Eukaryota</taxon>
        <taxon>Metazoa</taxon>
        <taxon>Chordata</taxon>
        <taxon>Craniata</taxon>
        <taxon>Vertebrata</taxon>
        <taxon>Euteleostomi</taxon>
        <taxon>Actinopterygii</taxon>
        <taxon>Neopterygii</taxon>
        <taxon>Teleostei</taxon>
        <taxon>Clupei</taxon>
        <taxon>Clupeiformes</taxon>
        <taxon>Clupeoidei</taxon>
        <taxon>Clupeidae</taxon>
        <taxon>Alosa</taxon>
    </lineage>
</organism>
<gene>
    <name evidence="3" type="ORF">AALO_G00304370</name>
</gene>
<dbReference type="InterPro" id="IPR036179">
    <property type="entry name" value="Ig-like_dom_sf"/>
</dbReference>
<feature type="transmembrane region" description="Helical" evidence="1">
    <location>
        <begin position="138"/>
        <end position="156"/>
    </location>
</feature>
<keyword evidence="1" id="KW-0472">Membrane</keyword>
<name>A0AAV6FIB1_9TELE</name>
<dbReference type="Pfam" id="PF07686">
    <property type="entry name" value="V-set"/>
    <property type="match status" value="1"/>
</dbReference>
<keyword evidence="4" id="KW-1185">Reference proteome</keyword>
<dbReference type="Gene3D" id="2.60.40.10">
    <property type="entry name" value="Immunoglobulins"/>
    <property type="match status" value="1"/>
</dbReference>
<sequence length="157" mass="17032">MKQPVGEKTVTIASYYASTTNYHNGFDRSGRFKLDSATNSINLTISQAQAADSATYYCGFIYYTEVTFGKGSVLFVKGGGNSRSGVFELQRGFESECPKVSIILTSLRLPDAHTHTTAWWRPAPTSSLQTGQRHQVRLILSVAVCFGASIAVCFGAS</sequence>
<dbReference type="InterPro" id="IPR013783">
    <property type="entry name" value="Ig-like_fold"/>
</dbReference>
<keyword evidence="1" id="KW-0812">Transmembrane</keyword>
<evidence type="ECO:0000313" key="4">
    <source>
        <dbReference type="Proteomes" id="UP000823561"/>
    </source>
</evidence>
<dbReference type="InterPro" id="IPR013106">
    <property type="entry name" value="Ig_V-set"/>
</dbReference>